<dbReference type="Proteomes" id="UP000027138">
    <property type="component" value="Unassembled WGS sequence"/>
</dbReference>
<organism evidence="1 2">
    <name type="scientific">Jatropha curcas</name>
    <name type="common">Barbados nut</name>
    <dbReference type="NCBI Taxonomy" id="180498"/>
    <lineage>
        <taxon>Eukaryota</taxon>
        <taxon>Viridiplantae</taxon>
        <taxon>Streptophyta</taxon>
        <taxon>Embryophyta</taxon>
        <taxon>Tracheophyta</taxon>
        <taxon>Spermatophyta</taxon>
        <taxon>Magnoliopsida</taxon>
        <taxon>eudicotyledons</taxon>
        <taxon>Gunneridae</taxon>
        <taxon>Pentapetalae</taxon>
        <taxon>rosids</taxon>
        <taxon>fabids</taxon>
        <taxon>Malpighiales</taxon>
        <taxon>Euphorbiaceae</taxon>
        <taxon>Crotonoideae</taxon>
        <taxon>Jatropheae</taxon>
        <taxon>Jatropha</taxon>
    </lineage>
</organism>
<evidence type="ECO:0000313" key="1">
    <source>
        <dbReference type="EMBL" id="KDP38297.1"/>
    </source>
</evidence>
<evidence type="ECO:0000313" key="2">
    <source>
        <dbReference type="Proteomes" id="UP000027138"/>
    </source>
</evidence>
<dbReference type="AlphaFoldDB" id="A0A067KQA7"/>
<gene>
    <name evidence="1" type="ORF">JCGZ_05183</name>
</gene>
<protein>
    <submittedName>
        <fullName evidence="1">Uncharacterized protein</fullName>
    </submittedName>
</protein>
<dbReference type="EMBL" id="KK914367">
    <property type="protein sequence ID" value="KDP38297.1"/>
    <property type="molecule type" value="Genomic_DNA"/>
</dbReference>
<sequence>MHKIIVISNYTIAFTALRREFCLRVHAGDASEFRRQRGQNCHGQWLEKRATQEMFNAYIILFATEQGIYFKPQFEKLVNHLTGIALAVVTLATDHGGFTK</sequence>
<reference evidence="1 2" key="1">
    <citation type="journal article" date="2014" name="PLoS ONE">
        <title>Global Analysis of Gene Expression Profiles in Physic Nut (Jatropha curcas L.) Seedlings Exposed to Salt Stress.</title>
        <authorList>
            <person name="Zhang L."/>
            <person name="Zhang C."/>
            <person name="Wu P."/>
            <person name="Chen Y."/>
            <person name="Li M."/>
            <person name="Jiang H."/>
            <person name="Wu G."/>
        </authorList>
    </citation>
    <scope>NUCLEOTIDE SEQUENCE [LARGE SCALE GENOMIC DNA]</scope>
    <source>
        <strain evidence="2">cv. GZQX0401</strain>
        <tissue evidence="1">Young leaves</tissue>
    </source>
</reference>
<proteinExistence type="predicted"/>
<keyword evidence="2" id="KW-1185">Reference proteome</keyword>
<name>A0A067KQA7_JATCU</name>
<accession>A0A067KQA7</accession>